<evidence type="ECO:0000259" key="10">
    <source>
        <dbReference type="Pfam" id="PF06974"/>
    </source>
</evidence>
<keyword evidence="8" id="KW-0812">Transmembrane</keyword>
<dbReference type="InterPro" id="IPR009721">
    <property type="entry name" value="O-acyltransferase_WSD1_C"/>
</dbReference>
<dbReference type="Pfam" id="PF03007">
    <property type="entry name" value="WS_DGAT_cat"/>
    <property type="match status" value="1"/>
</dbReference>
<dbReference type="OrthoDB" id="619536at2759"/>
<gene>
    <name evidence="11" type="primary">ABSGL_01808.1 scaffold 2319</name>
</gene>
<evidence type="ECO:0000313" key="12">
    <source>
        <dbReference type="Proteomes" id="UP000078561"/>
    </source>
</evidence>
<dbReference type="GO" id="GO:0047196">
    <property type="term" value="F:long-chain-alcohol O-fatty-acyltransferase activity"/>
    <property type="evidence" value="ECO:0007669"/>
    <property type="project" value="UniProtKB-EC"/>
</dbReference>
<evidence type="ECO:0000259" key="9">
    <source>
        <dbReference type="Pfam" id="PF03007"/>
    </source>
</evidence>
<dbReference type="GO" id="GO:0019432">
    <property type="term" value="P:triglyceride biosynthetic process"/>
    <property type="evidence" value="ECO:0007669"/>
    <property type="project" value="UniProtKB-UniPathway"/>
</dbReference>
<evidence type="ECO:0000256" key="5">
    <source>
        <dbReference type="ARBA" id="ARBA00024360"/>
    </source>
</evidence>
<dbReference type="STRING" id="4829.A0A163J0D5"/>
<accession>A0A163J0D5</accession>
<dbReference type="Proteomes" id="UP000078561">
    <property type="component" value="Unassembled WGS sequence"/>
</dbReference>
<evidence type="ECO:0000313" key="11">
    <source>
        <dbReference type="EMBL" id="SAL96405.1"/>
    </source>
</evidence>
<dbReference type="UniPathway" id="UPA00282"/>
<dbReference type="InterPro" id="IPR023213">
    <property type="entry name" value="CAT-like_dom_sf"/>
</dbReference>
<reference evidence="11" key="1">
    <citation type="submission" date="2016-04" db="EMBL/GenBank/DDBJ databases">
        <authorList>
            <person name="Evans L.H."/>
            <person name="Alamgir A."/>
            <person name="Owens N."/>
            <person name="Weber N.D."/>
            <person name="Virtaneva K."/>
            <person name="Barbian K."/>
            <person name="Babar A."/>
            <person name="Rosenke K."/>
        </authorList>
    </citation>
    <scope>NUCLEOTIDE SEQUENCE [LARGE SCALE GENOMIC DNA]</scope>
    <source>
        <strain evidence="11">CBS 101.48</strain>
    </source>
</reference>
<keyword evidence="3" id="KW-0808">Transferase</keyword>
<dbReference type="GO" id="GO:0005886">
    <property type="term" value="C:plasma membrane"/>
    <property type="evidence" value="ECO:0007669"/>
    <property type="project" value="TreeGrafter"/>
</dbReference>
<sequence>MAERKISRQLGQHLTGVENMFFQVEHVRRLMTICSIWIFSQRLDTTLVLASLENLCSHYPRFCLVPKHGSRTETAIWTRPPRTWKPKDQLVFHTLTTPSTLCLQKYIASQYVQPFDPDKPLWQIHVIAGLKHNQTAILWKAHHSISDGIGIMKAVFATTTSLDPLAETYRQQKLLEERQAKDTNDRISSQQQHRPGTFKIMQWIYWLIWGWYLFISIIQQLRYELWTLSLLVTPLIRLIQRRLFWPFTPSKDTFDYDGDQTQGKLIAWTDDLARKDIQKVQHQHPGSTLNDVMLLVFERTVQRYTQDRNMHSHTPLRIVIPLSLRPPSDWSMDNKVTGNIVGLEAGISLQQVHRRMMLLKRSLLPAVMYYGPLQHLLRYFPFIMVPRCIQHWYADLPHAIFSNIPGPSVPTFFAGQEIIDVHALPPQAGKGCISVGLVSYGDSLNLTVLTDDHPDYPDLANILCKLFVAEFKTVLQESGQAPSSSCNR</sequence>
<protein>
    <submittedName>
        <fullName evidence="11">Uncharacterized protein</fullName>
    </submittedName>
</protein>
<dbReference type="InParanoid" id="A0A163J0D5"/>
<evidence type="ECO:0000256" key="3">
    <source>
        <dbReference type="ARBA" id="ARBA00022679"/>
    </source>
</evidence>
<keyword evidence="8" id="KW-1133">Transmembrane helix</keyword>
<evidence type="ECO:0000256" key="1">
    <source>
        <dbReference type="ARBA" id="ARBA00004771"/>
    </source>
</evidence>
<dbReference type="Pfam" id="PF06974">
    <property type="entry name" value="WS_DGAT_C"/>
    <property type="match status" value="1"/>
</dbReference>
<keyword evidence="12" id="KW-1185">Reference proteome</keyword>
<organism evidence="11">
    <name type="scientific">Absidia glauca</name>
    <name type="common">Pin mould</name>
    <dbReference type="NCBI Taxonomy" id="4829"/>
    <lineage>
        <taxon>Eukaryota</taxon>
        <taxon>Fungi</taxon>
        <taxon>Fungi incertae sedis</taxon>
        <taxon>Mucoromycota</taxon>
        <taxon>Mucoromycotina</taxon>
        <taxon>Mucoromycetes</taxon>
        <taxon>Mucorales</taxon>
        <taxon>Cunninghamellaceae</taxon>
        <taxon>Absidia</taxon>
    </lineage>
</organism>
<dbReference type="OMA" id="MTKVHHA"/>
<proteinExistence type="inferred from homology"/>
<dbReference type="PANTHER" id="PTHR31650">
    <property type="entry name" value="O-ACYLTRANSFERASE (WSD1-LIKE) FAMILY PROTEIN"/>
    <property type="match status" value="1"/>
</dbReference>
<dbReference type="GO" id="GO:0004144">
    <property type="term" value="F:diacylglycerol O-acyltransferase activity"/>
    <property type="evidence" value="ECO:0007669"/>
    <property type="project" value="UniProtKB-EC"/>
</dbReference>
<comment type="pathway">
    <text evidence="1">Glycerolipid metabolism; triacylglycerol biosynthesis.</text>
</comment>
<comment type="catalytic activity">
    <reaction evidence="7">
        <text>an acyl-CoA + a 1,2-diacyl-sn-glycerol = a triacyl-sn-glycerol + CoA</text>
        <dbReference type="Rhea" id="RHEA:10868"/>
        <dbReference type="ChEBI" id="CHEBI:17815"/>
        <dbReference type="ChEBI" id="CHEBI:57287"/>
        <dbReference type="ChEBI" id="CHEBI:58342"/>
        <dbReference type="ChEBI" id="CHEBI:64615"/>
        <dbReference type="EC" id="2.3.1.20"/>
    </reaction>
</comment>
<dbReference type="AlphaFoldDB" id="A0A163J0D5"/>
<name>A0A163J0D5_ABSGL</name>
<dbReference type="InterPro" id="IPR004255">
    <property type="entry name" value="O-acyltransferase_WSD1_N"/>
</dbReference>
<dbReference type="EMBL" id="LT551016">
    <property type="protein sequence ID" value="SAL96405.1"/>
    <property type="molecule type" value="Genomic_DNA"/>
</dbReference>
<comment type="pathway">
    <text evidence="2">Lipid metabolism.</text>
</comment>
<dbReference type="InterPro" id="IPR045034">
    <property type="entry name" value="O-acyltransferase_WSD1-like"/>
</dbReference>
<comment type="similarity">
    <text evidence="5">In the N-terminal section; belongs to the long-chain O-acyltransferase family.</text>
</comment>
<evidence type="ECO:0000256" key="6">
    <source>
        <dbReference type="ARBA" id="ARBA00047604"/>
    </source>
</evidence>
<dbReference type="Gene3D" id="3.30.559.10">
    <property type="entry name" value="Chloramphenicol acetyltransferase-like domain"/>
    <property type="match status" value="1"/>
</dbReference>
<comment type="catalytic activity">
    <reaction evidence="6">
        <text>a long chain fatty alcohol + a fatty acyl-CoA = a long-chain alcohol wax ester + CoA</text>
        <dbReference type="Rhea" id="RHEA:38443"/>
        <dbReference type="ChEBI" id="CHEBI:17135"/>
        <dbReference type="ChEBI" id="CHEBI:57287"/>
        <dbReference type="ChEBI" id="CHEBI:77636"/>
        <dbReference type="ChEBI" id="CHEBI:235323"/>
        <dbReference type="EC" id="2.3.1.75"/>
    </reaction>
</comment>
<evidence type="ECO:0000256" key="7">
    <source>
        <dbReference type="ARBA" id="ARBA00048109"/>
    </source>
</evidence>
<feature type="transmembrane region" description="Helical" evidence="8">
    <location>
        <begin position="203"/>
        <end position="221"/>
    </location>
</feature>
<keyword evidence="8" id="KW-0472">Membrane</keyword>
<keyword evidence="4" id="KW-0012">Acyltransferase</keyword>
<feature type="domain" description="O-acyltransferase WSD1-like N-terminal" evidence="9">
    <location>
        <begin position="14"/>
        <end position="191"/>
    </location>
</feature>
<evidence type="ECO:0000256" key="8">
    <source>
        <dbReference type="SAM" id="Phobius"/>
    </source>
</evidence>
<evidence type="ECO:0000256" key="4">
    <source>
        <dbReference type="ARBA" id="ARBA00023315"/>
    </source>
</evidence>
<dbReference type="SUPFAM" id="SSF52777">
    <property type="entry name" value="CoA-dependent acyltransferases"/>
    <property type="match status" value="1"/>
</dbReference>
<dbReference type="PANTHER" id="PTHR31650:SF1">
    <property type="entry name" value="WAX ESTER SYNTHASE_DIACYLGLYCEROL ACYLTRANSFERASE 4-RELATED"/>
    <property type="match status" value="1"/>
</dbReference>
<evidence type="ECO:0000256" key="2">
    <source>
        <dbReference type="ARBA" id="ARBA00005189"/>
    </source>
</evidence>
<feature type="domain" description="O-acyltransferase WSD1 C-terminal" evidence="10">
    <location>
        <begin position="349"/>
        <end position="453"/>
    </location>
</feature>